<dbReference type="EMBL" id="JABANM010006051">
    <property type="protein sequence ID" value="KAF4746537.1"/>
    <property type="molecule type" value="Genomic_DNA"/>
</dbReference>
<evidence type="ECO:0000313" key="2">
    <source>
        <dbReference type="Proteomes" id="UP000574390"/>
    </source>
</evidence>
<protein>
    <submittedName>
        <fullName evidence="1">Uncharacterized protein</fullName>
    </submittedName>
</protein>
<evidence type="ECO:0000313" key="1">
    <source>
        <dbReference type="EMBL" id="KAF4746537.1"/>
    </source>
</evidence>
<accession>A0A7J6TP00</accession>
<sequence length="83" mass="9231">MELSTAARSIARFDNPRGMLEQCGTVINRYLEARITTPARGQPSPYPHQERSTKTALNWEEKGTRVTLLLANLEQTGTSKTIG</sequence>
<reference evidence="1 2" key="1">
    <citation type="submission" date="2020-04" db="EMBL/GenBank/DDBJ databases">
        <title>Perkinsus olseni comparative genomics.</title>
        <authorList>
            <person name="Bogema D.R."/>
        </authorList>
    </citation>
    <scope>NUCLEOTIDE SEQUENCE [LARGE SCALE GENOMIC DNA]</scope>
    <source>
        <strain evidence="1">ATCC PRA-205</strain>
    </source>
</reference>
<proteinExistence type="predicted"/>
<organism evidence="1 2">
    <name type="scientific">Perkinsus olseni</name>
    <name type="common">Perkinsus atlanticus</name>
    <dbReference type="NCBI Taxonomy" id="32597"/>
    <lineage>
        <taxon>Eukaryota</taxon>
        <taxon>Sar</taxon>
        <taxon>Alveolata</taxon>
        <taxon>Perkinsozoa</taxon>
        <taxon>Perkinsea</taxon>
        <taxon>Perkinsida</taxon>
        <taxon>Perkinsidae</taxon>
        <taxon>Perkinsus</taxon>
    </lineage>
</organism>
<dbReference type="AlphaFoldDB" id="A0A7J6TP00"/>
<comment type="caution">
    <text evidence="1">The sequence shown here is derived from an EMBL/GenBank/DDBJ whole genome shotgun (WGS) entry which is preliminary data.</text>
</comment>
<dbReference type="Proteomes" id="UP000574390">
    <property type="component" value="Unassembled WGS sequence"/>
</dbReference>
<name>A0A7J6TP00_PEROL</name>
<gene>
    <name evidence="1" type="ORF">FOZ62_002948</name>
</gene>